<dbReference type="OrthoDB" id="4036678at2759"/>
<dbReference type="Proteomes" id="UP000190831">
    <property type="component" value="Chromosome E"/>
</dbReference>
<feature type="compositionally biased region" description="Polar residues" evidence="1">
    <location>
        <begin position="124"/>
        <end position="133"/>
    </location>
</feature>
<gene>
    <name evidence="2" type="ORF">LAFE_0E03664G</name>
</gene>
<sequence>MRQFKTVEYEGDSGSIISTRKARTVELRDCSNVTWEGMRDGTGEVRATESCQDNRPELYSRVWPRRSSTTIKQDAVHQKSRRRSATVSVPLPYLEKQFGDLDLYTVEEVFHPSETSFEGRDPRNSSLETSSQSEVDDGAQLISERQLAHMRDDLNPSNPQAISAERQSTQEVQETYIGEQECVIIEDVEVINLNNENESTTGNPEPIEEKAPLETASSGFNRHKPNRSAEKGTTHYRNRSSGGALSADTFTRVARSLHSSSLEQGVCNGLKVLTGEGSEQMARQEAETRMQVCQEVLQPVTLTALDNSTNANSSALQTHVCDCEGIQITNLKPALIEKEAFSTDVPCSASTTSIHRPLRELINKTNKTCYQVDSSKVRYKAGLSKNTSLRVPHLHAKFDREK</sequence>
<organism evidence="2 3">
    <name type="scientific">Lachancea fermentati</name>
    <name type="common">Zygosaccharomyces fermentati</name>
    <dbReference type="NCBI Taxonomy" id="4955"/>
    <lineage>
        <taxon>Eukaryota</taxon>
        <taxon>Fungi</taxon>
        <taxon>Dikarya</taxon>
        <taxon>Ascomycota</taxon>
        <taxon>Saccharomycotina</taxon>
        <taxon>Saccharomycetes</taxon>
        <taxon>Saccharomycetales</taxon>
        <taxon>Saccharomycetaceae</taxon>
        <taxon>Lachancea</taxon>
    </lineage>
</organism>
<proteinExistence type="predicted"/>
<feature type="region of interest" description="Disordered" evidence="1">
    <location>
        <begin position="113"/>
        <end position="138"/>
    </location>
</feature>
<evidence type="ECO:0000256" key="1">
    <source>
        <dbReference type="SAM" id="MobiDB-lite"/>
    </source>
</evidence>
<name>A0A1G4MCJ8_LACFM</name>
<evidence type="ECO:0000313" key="3">
    <source>
        <dbReference type="Proteomes" id="UP000190831"/>
    </source>
</evidence>
<dbReference type="AlphaFoldDB" id="A0A1G4MCJ8"/>
<accession>A0A1G4MCJ8</accession>
<feature type="region of interest" description="Disordered" evidence="1">
    <location>
        <begin position="196"/>
        <end position="244"/>
    </location>
</feature>
<evidence type="ECO:0000313" key="2">
    <source>
        <dbReference type="EMBL" id="SCW01620.1"/>
    </source>
</evidence>
<keyword evidence="3" id="KW-1185">Reference proteome</keyword>
<dbReference type="EMBL" id="LT598488">
    <property type="protein sequence ID" value="SCW01620.1"/>
    <property type="molecule type" value="Genomic_DNA"/>
</dbReference>
<reference evidence="3" key="1">
    <citation type="submission" date="2016-03" db="EMBL/GenBank/DDBJ databases">
        <authorList>
            <person name="Devillers H."/>
        </authorList>
    </citation>
    <scope>NUCLEOTIDE SEQUENCE [LARGE SCALE GENOMIC DNA]</scope>
</reference>
<protein>
    <submittedName>
        <fullName evidence="2">LAFE_0E03664g1_1</fullName>
    </submittedName>
</protein>